<reference evidence="2 3" key="1">
    <citation type="submission" date="2020-04" db="EMBL/GenBank/DDBJ databases">
        <title>Advantages and limits of metagenomic assembly and binning of a giant virus.</title>
        <authorList>
            <person name="Schulz F."/>
            <person name="Andreani J."/>
            <person name="Francis R."/>
            <person name="Boudjemaa H."/>
            <person name="Bou Khalil J.Y."/>
            <person name="Lee J."/>
            <person name="La Scola B."/>
            <person name="Woyke T."/>
        </authorList>
    </citation>
    <scope>NUCLEOTIDE SEQUENCE [LARGE SCALE GENOMIC DNA]</scope>
    <source>
        <strain evidence="2 3">FV1/VV64</strain>
    </source>
</reference>
<dbReference type="CDD" id="cd00761">
    <property type="entry name" value="Glyco_tranf_GTA_type"/>
    <property type="match status" value="1"/>
</dbReference>
<dbReference type="Gene3D" id="3.90.550.10">
    <property type="entry name" value="Spore Coat Polysaccharide Biosynthesis Protein SpsA, Chain A"/>
    <property type="match status" value="1"/>
</dbReference>
<feature type="domain" description="Glycosyltransferase 2-like" evidence="1">
    <location>
        <begin position="42"/>
        <end position="180"/>
    </location>
</feature>
<evidence type="ECO:0000313" key="2">
    <source>
        <dbReference type="EMBL" id="QKF94148.1"/>
    </source>
</evidence>
<proteinExistence type="predicted"/>
<dbReference type="Proteomes" id="UP001162001">
    <property type="component" value="Segment"/>
</dbReference>
<keyword evidence="3" id="KW-1185">Reference proteome</keyword>
<name>A0A7D3UPS0_9VIRU</name>
<sequence>MPKYIKTDHFTRIIHMDHVHNTDDILQALRQSYKMNQDDLVSVILPTYNRYNSLVVAINSIKKQSYKNIEIIVINDASTQVEYKNLQEQFNDIKVINLEKNMRQQYNTKAAQGLTRNLGINFAKGKYIAFLDDDDFWFPEKIQIQLYFMKKYNFRVSSTNFMNGNGPFDYKMLLKCKKALHYNKESLSTLDHNLYTVSKNKIEYTQTSTVMIEKSLLDEVGLFRLVDEEDWDLWRRIFDKTDFLYIDIMLMYYDQEHGGGQNYQYGNNRDGKKTN</sequence>
<evidence type="ECO:0000259" key="1">
    <source>
        <dbReference type="Pfam" id="PF00535"/>
    </source>
</evidence>
<gene>
    <name evidence="2" type="ORF">Fadolivirus_1_690</name>
</gene>
<protein>
    <submittedName>
        <fullName evidence="2">Glycosyl transferase family 2</fullName>
    </submittedName>
</protein>
<organism evidence="2 3">
    <name type="scientific">Fadolivirus FV1/VV64</name>
    <dbReference type="NCBI Taxonomy" id="3070911"/>
    <lineage>
        <taxon>Viruses</taxon>
        <taxon>Varidnaviria</taxon>
        <taxon>Bamfordvirae</taxon>
        <taxon>Nucleocytoviricota</taxon>
        <taxon>Megaviricetes</taxon>
        <taxon>Imitervirales</taxon>
        <taxon>Mimiviridae</taxon>
        <taxon>Klosneuvirinae</taxon>
        <taxon>Fadolivirus</taxon>
        <taxon>Fadolivirus algeromassiliense</taxon>
    </lineage>
</organism>
<evidence type="ECO:0000313" key="3">
    <source>
        <dbReference type="Proteomes" id="UP001162001"/>
    </source>
</evidence>
<dbReference type="Pfam" id="PF00535">
    <property type="entry name" value="Glycos_transf_2"/>
    <property type="match status" value="1"/>
</dbReference>
<dbReference type="GO" id="GO:0016758">
    <property type="term" value="F:hexosyltransferase activity"/>
    <property type="evidence" value="ECO:0007669"/>
    <property type="project" value="UniProtKB-ARBA"/>
</dbReference>
<dbReference type="EMBL" id="MT418680">
    <property type="protein sequence ID" value="QKF94148.1"/>
    <property type="molecule type" value="Genomic_DNA"/>
</dbReference>
<accession>A0A7D3UPS0</accession>
<dbReference type="InterPro" id="IPR001173">
    <property type="entry name" value="Glyco_trans_2-like"/>
</dbReference>
<dbReference type="InterPro" id="IPR029044">
    <property type="entry name" value="Nucleotide-diphossugar_trans"/>
</dbReference>
<dbReference type="PANTHER" id="PTHR22916:SF3">
    <property type="entry name" value="UDP-GLCNAC:BETAGAL BETA-1,3-N-ACETYLGLUCOSAMINYLTRANSFERASE-LIKE PROTEIN 1"/>
    <property type="match status" value="1"/>
</dbReference>
<dbReference type="PANTHER" id="PTHR22916">
    <property type="entry name" value="GLYCOSYLTRANSFERASE"/>
    <property type="match status" value="1"/>
</dbReference>
<dbReference type="SUPFAM" id="SSF53448">
    <property type="entry name" value="Nucleotide-diphospho-sugar transferases"/>
    <property type="match status" value="1"/>
</dbReference>
<keyword evidence="2" id="KW-0808">Transferase</keyword>